<name>A0A7J2U3B8_9CREN</name>
<protein>
    <submittedName>
        <fullName evidence="1">Uncharacterized protein</fullName>
    </submittedName>
</protein>
<accession>A0A7J2U3B8</accession>
<organism evidence="1">
    <name type="scientific">Ignisphaera aggregans</name>
    <dbReference type="NCBI Taxonomy" id="334771"/>
    <lineage>
        <taxon>Archaea</taxon>
        <taxon>Thermoproteota</taxon>
        <taxon>Thermoprotei</taxon>
        <taxon>Desulfurococcales</taxon>
        <taxon>Desulfurococcaceae</taxon>
        <taxon>Ignisphaera</taxon>
    </lineage>
</organism>
<sequence length="415" mass="46840">MSFRSLKWIIVVLILITVLMGVTGYYTYSVYNYLFNPSTTQQSPEKTLYTATNTTSLNVSSGGVVYVIGSGKGIRYSTILGDGLSSVFYCWVRVPGERPGVAEEFKLCKPEDFWRFSNEEKSYTDFITTYVKPKGYITVSLRSREAFRFGVFELRTKLPRYSNGPMLWFGFEAEDLFMGGVIHFMWHTGQGRLYAFAGDIVSRAEMDITPITGVFDYSSDYHVFKIVYREGLALWYVDGSLRAIAILGSGDTRDSGVVYNAKPYAIGFVRDLPAAQLPILLDIDGGDINRDYEWSIHPWGLRVFEGDPKIPIVLDLYEENTDTKLRGLVTKSGSRIVSAPFPGTLDITEVTFATNGDGKLYIEAYASGKWYTYKTIDIKGGNIYNIKIEDKNLLYRIAFESQGNVSIQEARVYLK</sequence>
<dbReference type="SUPFAM" id="SSF49899">
    <property type="entry name" value="Concanavalin A-like lectins/glucanases"/>
    <property type="match status" value="1"/>
</dbReference>
<evidence type="ECO:0000313" key="1">
    <source>
        <dbReference type="EMBL" id="HEM66743.1"/>
    </source>
</evidence>
<dbReference type="EMBL" id="DSEU01000028">
    <property type="protein sequence ID" value="HEM66743.1"/>
    <property type="molecule type" value="Genomic_DNA"/>
</dbReference>
<comment type="caution">
    <text evidence="1">The sequence shown here is derived from an EMBL/GenBank/DDBJ whole genome shotgun (WGS) entry which is preliminary data.</text>
</comment>
<dbReference type="Gene3D" id="2.60.120.200">
    <property type="match status" value="1"/>
</dbReference>
<dbReference type="AlphaFoldDB" id="A0A7J2U3B8"/>
<proteinExistence type="predicted"/>
<reference evidence="1" key="1">
    <citation type="journal article" date="2020" name="mSystems">
        <title>Genome- and Community-Level Interaction Insights into Carbon Utilization and Element Cycling Functions of Hydrothermarchaeota in Hydrothermal Sediment.</title>
        <authorList>
            <person name="Zhou Z."/>
            <person name="Liu Y."/>
            <person name="Xu W."/>
            <person name="Pan J."/>
            <person name="Luo Z.H."/>
            <person name="Li M."/>
        </authorList>
    </citation>
    <scope>NUCLEOTIDE SEQUENCE [LARGE SCALE GENOMIC DNA]</scope>
    <source>
        <strain evidence="1">SpSt-125</strain>
    </source>
</reference>
<dbReference type="InterPro" id="IPR013320">
    <property type="entry name" value="ConA-like_dom_sf"/>
</dbReference>
<gene>
    <name evidence="1" type="ORF">ENO26_04135</name>
</gene>